<dbReference type="Proteomes" id="UP001371456">
    <property type="component" value="Unassembled WGS sequence"/>
</dbReference>
<gene>
    <name evidence="1" type="ORF">RDI58_029843</name>
</gene>
<keyword evidence="2" id="KW-1185">Reference proteome</keyword>
<dbReference type="EMBL" id="JBANQN010000012">
    <property type="protein sequence ID" value="KAK6774604.1"/>
    <property type="molecule type" value="Genomic_DNA"/>
</dbReference>
<proteinExistence type="predicted"/>
<evidence type="ECO:0000313" key="1">
    <source>
        <dbReference type="EMBL" id="KAK6774604.1"/>
    </source>
</evidence>
<protein>
    <submittedName>
        <fullName evidence="1">Uncharacterized protein</fullName>
    </submittedName>
</protein>
<evidence type="ECO:0000313" key="2">
    <source>
        <dbReference type="Proteomes" id="UP001371456"/>
    </source>
</evidence>
<dbReference type="AlphaFoldDB" id="A0AAN8SVD1"/>
<reference evidence="1 2" key="1">
    <citation type="submission" date="2024-02" db="EMBL/GenBank/DDBJ databases">
        <title>de novo genome assembly of Solanum bulbocastanum strain 11H21.</title>
        <authorList>
            <person name="Hosaka A.J."/>
        </authorList>
    </citation>
    <scope>NUCLEOTIDE SEQUENCE [LARGE SCALE GENOMIC DNA]</scope>
    <source>
        <tissue evidence="1">Young leaves</tissue>
    </source>
</reference>
<sequence>MKPVIRNGNVNNLPMDIYIL</sequence>
<accession>A0AAN8SVD1</accession>
<organism evidence="1 2">
    <name type="scientific">Solanum bulbocastanum</name>
    <name type="common">Wild potato</name>
    <dbReference type="NCBI Taxonomy" id="147425"/>
    <lineage>
        <taxon>Eukaryota</taxon>
        <taxon>Viridiplantae</taxon>
        <taxon>Streptophyta</taxon>
        <taxon>Embryophyta</taxon>
        <taxon>Tracheophyta</taxon>
        <taxon>Spermatophyta</taxon>
        <taxon>Magnoliopsida</taxon>
        <taxon>eudicotyledons</taxon>
        <taxon>Gunneridae</taxon>
        <taxon>Pentapetalae</taxon>
        <taxon>asterids</taxon>
        <taxon>lamiids</taxon>
        <taxon>Solanales</taxon>
        <taxon>Solanaceae</taxon>
        <taxon>Solanoideae</taxon>
        <taxon>Solaneae</taxon>
        <taxon>Solanum</taxon>
    </lineage>
</organism>
<name>A0AAN8SVD1_SOLBU</name>
<comment type="caution">
    <text evidence="1">The sequence shown here is derived from an EMBL/GenBank/DDBJ whole genome shotgun (WGS) entry which is preliminary data.</text>
</comment>